<dbReference type="OrthoDB" id="9553615at2"/>
<dbReference type="RefSeq" id="WP_144995741.1">
    <property type="nucleotide sequence ID" value="NZ_CP036281.1"/>
</dbReference>
<proteinExistence type="predicted"/>
<dbReference type="EMBL" id="CP036281">
    <property type="protein sequence ID" value="QDU80464.1"/>
    <property type="molecule type" value="Genomic_DNA"/>
</dbReference>
<dbReference type="KEGG" id="plon:Pla110_21940"/>
<reference evidence="1 2" key="1">
    <citation type="submission" date="2019-02" db="EMBL/GenBank/DDBJ databases">
        <title>Deep-cultivation of Planctomycetes and their phenomic and genomic characterization uncovers novel biology.</title>
        <authorList>
            <person name="Wiegand S."/>
            <person name="Jogler M."/>
            <person name="Boedeker C."/>
            <person name="Pinto D."/>
            <person name="Vollmers J."/>
            <person name="Rivas-Marin E."/>
            <person name="Kohn T."/>
            <person name="Peeters S.H."/>
            <person name="Heuer A."/>
            <person name="Rast P."/>
            <person name="Oberbeckmann S."/>
            <person name="Bunk B."/>
            <person name="Jeske O."/>
            <person name="Meyerdierks A."/>
            <person name="Storesund J.E."/>
            <person name="Kallscheuer N."/>
            <person name="Luecker S."/>
            <person name="Lage O.M."/>
            <person name="Pohl T."/>
            <person name="Merkel B.J."/>
            <person name="Hornburger P."/>
            <person name="Mueller R.-W."/>
            <person name="Bruemmer F."/>
            <person name="Labrenz M."/>
            <person name="Spormann A.M."/>
            <person name="Op den Camp H."/>
            <person name="Overmann J."/>
            <person name="Amann R."/>
            <person name="Jetten M.S.M."/>
            <person name="Mascher T."/>
            <person name="Medema M.H."/>
            <person name="Devos D.P."/>
            <person name="Kaster A.-K."/>
            <person name="Ovreas L."/>
            <person name="Rohde M."/>
            <person name="Galperin M.Y."/>
            <person name="Jogler C."/>
        </authorList>
    </citation>
    <scope>NUCLEOTIDE SEQUENCE [LARGE SCALE GENOMIC DNA]</scope>
    <source>
        <strain evidence="1 2">Pla110</strain>
    </source>
</reference>
<gene>
    <name evidence="1" type="ORF">Pla110_21940</name>
</gene>
<dbReference type="AlphaFoldDB" id="A0A518CMN9"/>
<keyword evidence="2" id="KW-1185">Reference proteome</keyword>
<evidence type="ECO:0000313" key="2">
    <source>
        <dbReference type="Proteomes" id="UP000317178"/>
    </source>
</evidence>
<accession>A0A518CMN9</accession>
<name>A0A518CMN9_9PLAN</name>
<evidence type="ECO:0000313" key="1">
    <source>
        <dbReference type="EMBL" id="QDU80464.1"/>
    </source>
</evidence>
<dbReference type="Proteomes" id="UP000317178">
    <property type="component" value="Chromosome"/>
</dbReference>
<protein>
    <submittedName>
        <fullName evidence="1">Uncharacterized protein</fullName>
    </submittedName>
</protein>
<sequence length="117" mass="13271">MSRIVVYLEQQAQRADVVFRLHKVTQKSLEELRTSLATNAPVIELDLFNSDYDFNAGLLRKVMATLGELSIDSRIYELPEGETIDTCTFLDKCQISTEVLANILNEADAEFDRQQGE</sequence>
<organism evidence="1 2">
    <name type="scientific">Polystyrenella longa</name>
    <dbReference type="NCBI Taxonomy" id="2528007"/>
    <lineage>
        <taxon>Bacteria</taxon>
        <taxon>Pseudomonadati</taxon>
        <taxon>Planctomycetota</taxon>
        <taxon>Planctomycetia</taxon>
        <taxon>Planctomycetales</taxon>
        <taxon>Planctomycetaceae</taxon>
        <taxon>Polystyrenella</taxon>
    </lineage>
</organism>